<keyword evidence="2" id="KW-1133">Transmembrane helix</keyword>
<accession>A0ABN8HRW8</accession>
<keyword evidence="4" id="KW-1185">Reference proteome</keyword>
<feature type="non-terminal residue" evidence="3">
    <location>
        <position position="248"/>
    </location>
</feature>
<keyword evidence="2" id="KW-0812">Transmembrane</keyword>
<sequence length="248" mass="26901">MNSAARRIVEQEWARSGIKGQKCDTALVWWWWRRWRPVDGAAEAAAWLYHSKRPRGPCAAKMIGAMPAVAVRHERRRAEKRGAAGRRASALPARDDDPEPAHRLRSELYVCGKLAALHAVVGSLLLGIVVLVVGLVQLSPGAEAAQHRYYLMGAGASLVGAGLLGAGLRCICLHWYKLKFREDDTDSEQGTHKNGVSVVESGHGHGHDGHKAGHDGHKAAHERPKLKSQASVGRDHDLIKQPSAASDA</sequence>
<dbReference type="Proteomes" id="UP000837857">
    <property type="component" value="Chromosome 10"/>
</dbReference>
<name>A0ABN8HRW8_9NEOP</name>
<protein>
    <submittedName>
        <fullName evidence="3">Uncharacterized protein</fullName>
    </submittedName>
</protein>
<keyword evidence="2" id="KW-0472">Membrane</keyword>
<organism evidence="3 4">
    <name type="scientific">Iphiclides podalirius</name>
    <name type="common">scarce swallowtail</name>
    <dbReference type="NCBI Taxonomy" id="110791"/>
    <lineage>
        <taxon>Eukaryota</taxon>
        <taxon>Metazoa</taxon>
        <taxon>Ecdysozoa</taxon>
        <taxon>Arthropoda</taxon>
        <taxon>Hexapoda</taxon>
        <taxon>Insecta</taxon>
        <taxon>Pterygota</taxon>
        <taxon>Neoptera</taxon>
        <taxon>Endopterygota</taxon>
        <taxon>Lepidoptera</taxon>
        <taxon>Glossata</taxon>
        <taxon>Ditrysia</taxon>
        <taxon>Papilionoidea</taxon>
        <taxon>Papilionidae</taxon>
        <taxon>Papilioninae</taxon>
        <taxon>Iphiclides</taxon>
    </lineage>
</organism>
<feature type="compositionally biased region" description="Basic and acidic residues" evidence="1">
    <location>
        <begin position="202"/>
        <end position="225"/>
    </location>
</feature>
<feature type="transmembrane region" description="Helical" evidence="2">
    <location>
        <begin position="149"/>
        <end position="171"/>
    </location>
</feature>
<proteinExistence type="predicted"/>
<dbReference type="EMBL" id="OW152822">
    <property type="protein sequence ID" value="CAH2036826.1"/>
    <property type="molecule type" value="Genomic_DNA"/>
</dbReference>
<evidence type="ECO:0000313" key="4">
    <source>
        <dbReference type="Proteomes" id="UP000837857"/>
    </source>
</evidence>
<feature type="transmembrane region" description="Helical" evidence="2">
    <location>
        <begin position="114"/>
        <end position="137"/>
    </location>
</feature>
<evidence type="ECO:0000313" key="3">
    <source>
        <dbReference type="EMBL" id="CAH2036826.1"/>
    </source>
</evidence>
<evidence type="ECO:0000256" key="1">
    <source>
        <dbReference type="SAM" id="MobiDB-lite"/>
    </source>
</evidence>
<evidence type="ECO:0000256" key="2">
    <source>
        <dbReference type="SAM" id="Phobius"/>
    </source>
</evidence>
<feature type="region of interest" description="Disordered" evidence="1">
    <location>
        <begin position="184"/>
        <end position="248"/>
    </location>
</feature>
<reference evidence="3" key="1">
    <citation type="submission" date="2022-03" db="EMBL/GenBank/DDBJ databases">
        <authorList>
            <person name="Martin H S."/>
        </authorList>
    </citation>
    <scope>NUCLEOTIDE SEQUENCE</scope>
</reference>
<gene>
    <name evidence="3" type="ORF">IPOD504_LOCUS889</name>
</gene>
<feature type="region of interest" description="Disordered" evidence="1">
    <location>
        <begin position="76"/>
        <end position="100"/>
    </location>
</feature>